<dbReference type="GO" id="GO:0046872">
    <property type="term" value="F:metal ion binding"/>
    <property type="evidence" value="ECO:0007669"/>
    <property type="project" value="UniProtKB-KW"/>
</dbReference>
<dbReference type="PROSITE" id="PS51819">
    <property type="entry name" value="VOC"/>
    <property type="match status" value="1"/>
</dbReference>
<keyword evidence="1" id="KW-0479">Metal-binding</keyword>
<comment type="caution">
    <text evidence="3">The sequence shown here is derived from an EMBL/GenBank/DDBJ whole genome shotgun (WGS) entry which is preliminary data.</text>
</comment>
<keyword evidence="4" id="KW-1185">Reference proteome</keyword>
<evidence type="ECO:0000313" key="3">
    <source>
        <dbReference type="EMBL" id="TVZ02122.1"/>
    </source>
</evidence>
<dbReference type="SUPFAM" id="SSF54593">
    <property type="entry name" value="Glyoxalase/Bleomycin resistance protein/Dihydroxybiphenyl dioxygenase"/>
    <property type="match status" value="1"/>
</dbReference>
<dbReference type="RefSeq" id="WP_145856831.1">
    <property type="nucleotide sequence ID" value="NZ_RPFW01000005.1"/>
</dbReference>
<evidence type="ECO:0000256" key="1">
    <source>
        <dbReference type="ARBA" id="ARBA00022723"/>
    </source>
</evidence>
<dbReference type="InterPro" id="IPR037523">
    <property type="entry name" value="VOC_core"/>
</dbReference>
<dbReference type="Proteomes" id="UP000460272">
    <property type="component" value="Unassembled WGS sequence"/>
</dbReference>
<dbReference type="InterPro" id="IPR051785">
    <property type="entry name" value="MMCE/EMCE_epimerase"/>
</dbReference>
<feature type="domain" description="VOC" evidence="2">
    <location>
        <begin position="13"/>
        <end position="157"/>
    </location>
</feature>
<reference evidence="3 4" key="1">
    <citation type="submission" date="2018-11" db="EMBL/GenBank/DDBJ databases">
        <title>Trebonia kvetii gen.nov., sp.nov., a novel acidophilic actinobacterium, and proposal of the new actinobacterial family Treboniaceae fam. nov.</title>
        <authorList>
            <person name="Rapoport D."/>
            <person name="Sagova-Mareckova M."/>
            <person name="Sedlacek I."/>
            <person name="Provaznik J."/>
            <person name="Kralova S."/>
            <person name="Pavlinic D."/>
            <person name="Benes V."/>
            <person name="Kopecky J."/>
        </authorList>
    </citation>
    <scope>NUCLEOTIDE SEQUENCE [LARGE SCALE GENOMIC DNA]</scope>
    <source>
        <strain evidence="3 4">15Tr583</strain>
    </source>
</reference>
<evidence type="ECO:0000313" key="4">
    <source>
        <dbReference type="Proteomes" id="UP000460272"/>
    </source>
</evidence>
<dbReference type="AlphaFoldDB" id="A0A6P2BST2"/>
<dbReference type="Gene3D" id="3.10.180.10">
    <property type="entry name" value="2,3-Dihydroxybiphenyl 1,2-Dioxygenase, domain 1"/>
    <property type="match status" value="1"/>
</dbReference>
<protein>
    <recommendedName>
        <fullName evidence="2">VOC domain-containing protein</fullName>
    </recommendedName>
</protein>
<dbReference type="EMBL" id="RPFW01000005">
    <property type="protein sequence ID" value="TVZ02122.1"/>
    <property type="molecule type" value="Genomic_DNA"/>
</dbReference>
<evidence type="ECO:0000259" key="2">
    <source>
        <dbReference type="PROSITE" id="PS51819"/>
    </source>
</evidence>
<dbReference type="Pfam" id="PF13669">
    <property type="entry name" value="Glyoxalase_4"/>
    <property type="match status" value="1"/>
</dbReference>
<dbReference type="PANTHER" id="PTHR43048">
    <property type="entry name" value="METHYLMALONYL-COA EPIMERASE"/>
    <property type="match status" value="1"/>
</dbReference>
<dbReference type="GO" id="GO:0046491">
    <property type="term" value="P:L-methylmalonyl-CoA metabolic process"/>
    <property type="evidence" value="ECO:0007669"/>
    <property type="project" value="TreeGrafter"/>
</dbReference>
<accession>A0A6P2BST2</accession>
<dbReference type="GO" id="GO:0004493">
    <property type="term" value="F:methylmalonyl-CoA epimerase activity"/>
    <property type="evidence" value="ECO:0007669"/>
    <property type="project" value="TreeGrafter"/>
</dbReference>
<dbReference type="PANTHER" id="PTHR43048:SF6">
    <property type="entry name" value="BLR8189 PROTEIN"/>
    <property type="match status" value="1"/>
</dbReference>
<sequence length="164" mass="18251">MTLTPTLKSRIRLTDHVAFTVPDLEEAVAFFTDVLGATELYRFARADDPRLMVEDIGVHPQAALSAAMLRLTDEIRVELFQWRAPDQNPAMPQPSDIGGHHLCLVVDDLDAAADELRGHPDVRVYGNGGKQTVGPRAGGRWIYFRTKWGLQIELVADPPRRGPQ</sequence>
<gene>
    <name evidence="3" type="ORF">EAS64_25115</name>
</gene>
<organism evidence="3 4">
    <name type="scientific">Trebonia kvetii</name>
    <dbReference type="NCBI Taxonomy" id="2480626"/>
    <lineage>
        <taxon>Bacteria</taxon>
        <taxon>Bacillati</taxon>
        <taxon>Actinomycetota</taxon>
        <taxon>Actinomycetes</taxon>
        <taxon>Streptosporangiales</taxon>
        <taxon>Treboniaceae</taxon>
        <taxon>Trebonia</taxon>
    </lineage>
</organism>
<dbReference type="OrthoDB" id="2613830at2"/>
<name>A0A6P2BST2_9ACTN</name>
<dbReference type="InterPro" id="IPR029068">
    <property type="entry name" value="Glyas_Bleomycin-R_OHBP_Dase"/>
</dbReference>
<proteinExistence type="predicted"/>